<gene>
    <name evidence="1" type="ORF">LTS18_011399</name>
</gene>
<name>A0ACC3CYN2_9PEZI</name>
<evidence type="ECO:0000313" key="1">
    <source>
        <dbReference type="EMBL" id="KAK3058393.1"/>
    </source>
</evidence>
<accession>A0ACC3CYN2</accession>
<protein>
    <submittedName>
        <fullName evidence="1">Uncharacterized protein</fullName>
    </submittedName>
</protein>
<evidence type="ECO:0000313" key="2">
    <source>
        <dbReference type="Proteomes" id="UP001186974"/>
    </source>
</evidence>
<sequence>MIPPPSKTTPNSPSEASQSADTMIMEQRPAPFRFLDLPAELRNWVYELTVIKPHTIRLIL</sequence>
<proteinExistence type="predicted"/>
<keyword evidence="2" id="KW-1185">Reference proteome</keyword>
<reference evidence="1" key="1">
    <citation type="submission" date="2024-09" db="EMBL/GenBank/DDBJ databases">
        <title>Black Yeasts Isolated from many extreme environments.</title>
        <authorList>
            <person name="Coleine C."/>
            <person name="Stajich J.E."/>
            <person name="Selbmann L."/>
        </authorList>
    </citation>
    <scope>NUCLEOTIDE SEQUENCE</scope>
    <source>
        <strain evidence="1">CCFEE 5737</strain>
    </source>
</reference>
<dbReference type="EMBL" id="JAWDJW010009629">
    <property type="protein sequence ID" value="KAK3058393.1"/>
    <property type="molecule type" value="Genomic_DNA"/>
</dbReference>
<organism evidence="1 2">
    <name type="scientific">Coniosporium uncinatum</name>
    <dbReference type="NCBI Taxonomy" id="93489"/>
    <lineage>
        <taxon>Eukaryota</taxon>
        <taxon>Fungi</taxon>
        <taxon>Dikarya</taxon>
        <taxon>Ascomycota</taxon>
        <taxon>Pezizomycotina</taxon>
        <taxon>Dothideomycetes</taxon>
        <taxon>Dothideomycetes incertae sedis</taxon>
        <taxon>Coniosporium</taxon>
    </lineage>
</organism>
<dbReference type="Proteomes" id="UP001186974">
    <property type="component" value="Unassembled WGS sequence"/>
</dbReference>
<feature type="non-terminal residue" evidence="1">
    <location>
        <position position="60"/>
    </location>
</feature>
<comment type="caution">
    <text evidence="1">The sequence shown here is derived from an EMBL/GenBank/DDBJ whole genome shotgun (WGS) entry which is preliminary data.</text>
</comment>